<dbReference type="EMBL" id="BBRZ01000099">
    <property type="protein sequence ID" value="GAM58691.1"/>
    <property type="molecule type" value="Genomic_DNA"/>
</dbReference>
<evidence type="ECO:0000313" key="2">
    <source>
        <dbReference type="Proteomes" id="UP000031671"/>
    </source>
</evidence>
<reference evidence="1 2" key="1">
    <citation type="submission" date="2015-01" db="EMBL/GenBank/DDBJ databases">
        <title>Vibrio sp. C1 JCM 19231 whole genome shotgun sequence.</title>
        <authorList>
            <person name="Sawabe T."/>
            <person name="Meirelles P."/>
            <person name="Feng G."/>
            <person name="Sayaka M."/>
            <person name="Hattori M."/>
            <person name="Ohkuma M."/>
        </authorList>
    </citation>
    <scope>NUCLEOTIDE SEQUENCE [LARGE SCALE GENOMIC DNA]</scope>
    <source>
        <strain evidence="2">JCM 19231</strain>
    </source>
</reference>
<dbReference type="Proteomes" id="UP000031671">
    <property type="component" value="Unassembled WGS sequence"/>
</dbReference>
<name>A0A0B8NXI7_9VIBR</name>
<sequence length="40" mass="4314">MMQLPFLTSKFGDTNISANVGIEINIISKAVLIITSFKAS</sequence>
<keyword evidence="2" id="KW-1185">Reference proteome</keyword>
<evidence type="ECO:0000313" key="1">
    <source>
        <dbReference type="EMBL" id="GAM58691.1"/>
    </source>
</evidence>
<protein>
    <submittedName>
        <fullName evidence="1">Uncharacterized protein</fullName>
    </submittedName>
</protein>
<dbReference type="AlphaFoldDB" id="A0A0B8NXI7"/>
<proteinExistence type="predicted"/>
<organism evidence="1 2">
    <name type="scientific">Vibrio ishigakensis</name>
    <dbReference type="NCBI Taxonomy" id="1481914"/>
    <lineage>
        <taxon>Bacteria</taxon>
        <taxon>Pseudomonadati</taxon>
        <taxon>Pseudomonadota</taxon>
        <taxon>Gammaproteobacteria</taxon>
        <taxon>Vibrionales</taxon>
        <taxon>Vibrionaceae</taxon>
        <taxon>Vibrio</taxon>
    </lineage>
</organism>
<gene>
    <name evidence="1" type="ORF">JCM19231_875</name>
</gene>
<comment type="caution">
    <text evidence="1">The sequence shown here is derived from an EMBL/GenBank/DDBJ whole genome shotgun (WGS) entry which is preliminary data.</text>
</comment>
<reference evidence="1 2" key="2">
    <citation type="submission" date="2015-01" db="EMBL/GenBank/DDBJ databases">
        <authorList>
            <consortium name="NBRP consortium"/>
            <person name="Sawabe T."/>
            <person name="Meirelles P."/>
            <person name="Feng G."/>
            <person name="Sayaka M."/>
            <person name="Hattori M."/>
            <person name="Ohkuma M."/>
        </authorList>
    </citation>
    <scope>NUCLEOTIDE SEQUENCE [LARGE SCALE GENOMIC DNA]</scope>
    <source>
        <strain evidence="2">JCM 19231</strain>
    </source>
</reference>
<accession>A0A0B8NXI7</accession>